<dbReference type="GO" id="GO:0000270">
    <property type="term" value="P:peptidoglycan metabolic process"/>
    <property type="evidence" value="ECO:0007669"/>
    <property type="project" value="TreeGrafter"/>
</dbReference>
<feature type="transmembrane region" description="Helical" evidence="1">
    <location>
        <begin position="60"/>
        <end position="77"/>
    </location>
</feature>
<sequence>MRYYFLIIGILCILYYLLLCLYSRRMNSTFAGFWLAAGGVHLILGCAPFSVWAYRLLGCGAAVCWITFLAVETRIILAMKRRCRRQVDYVIILGAQVRGIWITDSLKRRLDAALDYLARFPEAAVIVSGGQGSGEDITEADAMAAYLLSRGVERRKIIREDRSTSTRENLRFSRKYLDASKDSAAIVTNDFHIFRAVLTARREGYEHVCAIPASSNPVFQINYLVREFFAVAAMYLPGRKNNPEP</sequence>
<dbReference type="PANTHER" id="PTHR30336:SF4">
    <property type="entry name" value="ENVELOPE BIOGENESIS FACTOR ELYC"/>
    <property type="match status" value="1"/>
</dbReference>
<dbReference type="PANTHER" id="PTHR30336">
    <property type="entry name" value="INNER MEMBRANE PROTEIN, PROBABLE PERMEASE"/>
    <property type="match status" value="1"/>
</dbReference>
<dbReference type="GO" id="GO:0043164">
    <property type="term" value="P:Gram-negative-bacterium-type cell wall biogenesis"/>
    <property type="evidence" value="ECO:0007669"/>
    <property type="project" value="TreeGrafter"/>
</dbReference>
<name>A0A9D2NXY2_9FIRM</name>
<feature type="transmembrane region" description="Helical" evidence="1">
    <location>
        <begin position="6"/>
        <end position="23"/>
    </location>
</feature>
<evidence type="ECO:0000259" key="2">
    <source>
        <dbReference type="Pfam" id="PF02698"/>
    </source>
</evidence>
<dbReference type="Proteomes" id="UP000823894">
    <property type="component" value="Unassembled WGS sequence"/>
</dbReference>
<organism evidence="3 4">
    <name type="scientific">Candidatus Mediterraneibacter faecigallinarum</name>
    <dbReference type="NCBI Taxonomy" id="2838669"/>
    <lineage>
        <taxon>Bacteria</taxon>
        <taxon>Bacillati</taxon>
        <taxon>Bacillota</taxon>
        <taxon>Clostridia</taxon>
        <taxon>Lachnospirales</taxon>
        <taxon>Lachnospiraceae</taxon>
        <taxon>Mediterraneibacter</taxon>
    </lineage>
</organism>
<dbReference type="EMBL" id="DWWK01000158">
    <property type="protein sequence ID" value="HJC39380.1"/>
    <property type="molecule type" value="Genomic_DNA"/>
</dbReference>
<reference evidence="3" key="2">
    <citation type="submission" date="2021-04" db="EMBL/GenBank/DDBJ databases">
        <authorList>
            <person name="Gilroy R."/>
        </authorList>
    </citation>
    <scope>NUCLEOTIDE SEQUENCE</scope>
    <source>
        <strain evidence="3">ChiGjej1B1-1692</strain>
    </source>
</reference>
<feature type="domain" description="DUF218" evidence="2">
    <location>
        <begin position="88"/>
        <end position="228"/>
    </location>
</feature>
<proteinExistence type="predicted"/>
<dbReference type="Gene3D" id="3.40.50.620">
    <property type="entry name" value="HUPs"/>
    <property type="match status" value="1"/>
</dbReference>
<accession>A0A9D2NXY2</accession>
<dbReference type="AlphaFoldDB" id="A0A9D2NXY2"/>
<keyword evidence="1" id="KW-1133">Transmembrane helix</keyword>
<dbReference type="Pfam" id="PF02698">
    <property type="entry name" value="DUF218"/>
    <property type="match status" value="1"/>
</dbReference>
<feature type="transmembrane region" description="Helical" evidence="1">
    <location>
        <begin position="30"/>
        <end position="54"/>
    </location>
</feature>
<dbReference type="GO" id="GO:0005886">
    <property type="term" value="C:plasma membrane"/>
    <property type="evidence" value="ECO:0007669"/>
    <property type="project" value="TreeGrafter"/>
</dbReference>
<dbReference type="InterPro" id="IPR003848">
    <property type="entry name" value="DUF218"/>
</dbReference>
<evidence type="ECO:0000313" key="4">
    <source>
        <dbReference type="Proteomes" id="UP000823894"/>
    </source>
</evidence>
<keyword evidence="1" id="KW-0812">Transmembrane</keyword>
<dbReference type="CDD" id="cd06259">
    <property type="entry name" value="YdcF-like"/>
    <property type="match status" value="1"/>
</dbReference>
<protein>
    <submittedName>
        <fullName evidence="3">YdcF family protein</fullName>
    </submittedName>
</protein>
<keyword evidence="1" id="KW-0472">Membrane</keyword>
<gene>
    <name evidence="3" type="ORF">H9757_10020</name>
</gene>
<reference evidence="3" key="1">
    <citation type="journal article" date="2021" name="PeerJ">
        <title>Extensive microbial diversity within the chicken gut microbiome revealed by metagenomics and culture.</title>
        <authorList>
            <person name="Gilroy R."/>
            <person name="Ravi A."/>
            <person name="Getino M."/>
            <person name="Pursley I."/>
            <person name="Horton D.L."/>
            <person name="Alikhan N.F."/>
            <person name="Baker D."/>
            <person name="Gharbi K."/>
            <person name="Hall N."/>
            <person name="Watson M."/>
            <person name="Adriaenssens E.M."/>
            <person name="Foster-Nyarko E."/>
            <person name="Jarju S."/>
            <person name="Secka A."/>
            <person name="Antonio M."/>
            <person name="Oren A."/>
            <person name="Chaudhuri R.R."/>
            <person name="La Ragione R."/>
            <person name="Hildebrand F."/>
            <person name="Pallen M.J."/>
        </authorList>
    </citation>
    <scope>NUCLEOTIDE SEQUENCE</scope>
    <source>
        <strain evidence="3">ChiGjej1B1-1692</strain>
    </source>
</reference>
<evidence type="ECO:0000256" key="1">
    <source>
        <dbReference type="SAM" id="Phobius"/>
    </source>
</evidence>
<evidence type="ECO:0000313" key="3">
    <source>
        <dbReference type="EMBL" id="HJC39380.1"/>
    </source>
</evidence>
<dbReference type="InterPro" id="IPR014729">
    <property type="entry name" value="Rossmann-like_a/b/a_fold"/>
</dbReference>
<comment type="caution">
    <text evidence="3">The sequence shown here is derived from an EMBL/GenBank/DDBJ whole genome shotgun (WGS) entry which is preliminary data.</text>
</comment>
<dbReference type="InterPro" id="IPR051599">
    <property type="entry name" value="Cell_Envelope_Assoc"/>
</dbReference>